<sequence length="164" mass="18629">MLPIKVFYTFPYANGDALRPSNSENITQPPLIDIKDKQFSDLSADELNNLPYEKFVELADIPMKDETPTHISKEWEFAANIQVNETKRGIFIDRLAVSNEQDVIPRFLKMYQEAKNSEIRDLHQLSCLLILSHQETAACAEGEGLLNTVAFRKSGRSKSNQSLL</sequence>
<dbReference type="OrthoDB" id="5631492at2"/>
<dbReference type="AlphaFoldDB" id="A0A378JBH8"/>
<protein>
    <submittedName>
        <fullName evidence="1">Uncharacterized protein</fullName>
    </submittedName>
</protein>
<gene>
    <name evidence="1" type="ORF">NCTC12388_01891</name>
</gene>
<accession>A0A378JBH8</accession>
<proteinExistence type="predicted"/>
<evidence type="ECO:0000313" key="1">
    <source>
        <dbReference type="EMBL" id="STX45162.1"/>
    </source>
</evidence>
<evidence type="ECO:0000313" key="2">
    <source>
        <dbReference type="Proteomes" id="UP000254476"/>
    </source>
</evidence>
<organism evidence="1 2">
    <name type="scientific">Legionella gratiana</name>
    <dbReference type="NCBI Taxonomy" id="45066"/>
    <lineage>
        <taxon>Bacteria</taxon>
        <taxon>Pseudomonadati</taxon>
        <taxon>Pseudomonadota</taxon>
        <taxon>Gammaproteobacteria</taxon>
        <taxon>Legionellales</taxon>
        <taxon>Legionellaceae</taxon>
        <taxon>Legionella</taxon>
    </lineage>
</organism>
<dbReference type="RefSeq" id="WP_147288317.1">
    <property type="nucleotide sequence ID" value="NZ_UGOB01000001.1"/>
</dbReference>
<name>A0A378JBH8_9GAMM</name>
<reference evidence="1 2" key="1">
    <citation type="submission" date="2018-06" db="EMBL/GenBank/DDBJ databases">
        <authorList>
            <consortium name="Pathogen Informatics"/>
            <person name="Doyle S."/>
        </authorList>
    </citation>
    <scope>NUCLEOTIDE SEQUENCE [LARGE SCALE GENOMIC DNA]</scope>
    <source>
        <strain evidence="1 2">NCTC12388</strain>
    </source>
</reference>
<dbReference type="EMBL" id="UGOB01000001">
    <property type="protein sequence ID" value="STX45162.1"/>
    <property type="molecule type" value="Genomic_DNA"/>
</dbReference>
<dbReference type="Proteomes" id="UP000254476">
    <property type="component" value="Unassembled WGS sequence"/>
</dbReference>